<gene>
    <name evidence="2" type="ORF">BCR44DRAFT_1443358</name>
</gene>
<name>A0A1Y2H913_9FUNG</name>
<keyword evidence="1" id="KW-0732">Signal</keyword>
<feature type="signal peptide" evidence="1">
    <location>
        <begin position="1"/>
        <end position="18"/>
    </location>
</feature>
<sequence>MLPHLVAILALVATSAVAVPAPAPVPHPQDWMLPYFTPAKCKKFHAIPGKDLKPAEFDGVAKEFPLSGNSTADAQVCWDFARTSNHYGAVMTVGQSGNFRCMTKNLPAVTEVIDYSSYLGVTHPPYNLKGLVELGSYNIPGYDVAEITGAMGFWIRSRLPSVMWCSWTRPTTWIRLCVLPLAIASSLWPTRRPR</sequence>
<dbReference type="AlphaFoldDB" id="A0A1Y2H913"/>
<feature type="chain" id="PRO_5013028267" evidence="1">
    <location>
        <begin position="19"/>
        <end position="194"/>
    </location>
</feature>
<protein>
    <submittedName>
        <fullName evidence="2">Uncharacterized protein</fullName>
    </submittedName>
</protein>
<accession>A0A1Y2H913</accession>
<evidence type="ECO:0000313" key="2">
    <source>
        <dbReference type="EMBL" id="ORZ31039.1"/>
    </source>
</evidence>
<reference evidence="2 3" key="1">
    <citation type="submission" date="2016-07" db="EMBL/GenBank/DDBJ databases">
        <title>Pervasive Adenine N6-methylation of Active Genes in Fungi.</title>
        <authorList>
            <consortium name="DOE Joint Genome Institute"/>
            <person name="Mondo S.J."/>
            <person name="Dannebaum R.O."/>
            <person name="Kuo R.C."/>
            <person name="Labutti K."/>
            <person name="Haridas S."/>
            <person name="Kuo A."/>
            <person name="Salamov A."/>
            <person name="Ahrendt S.R."/>
            <person name="Lipzen A."/>
            <person name="Sullivan W."/>
            <person name="Andreopoulos W.B."/>
            <person name="Clum A."/>
            <person name="Lindquist E."/>
            <person name="Daum C."/>
            <person name="Ramamoorthy G.K."/>
            <person name="Gryganskyi A."/>
            <person name="Culley D."/>
            <person name="Magnuson J.K."/>
            <person name="James T.Y."/>
            <person name="O'Malley M.A."/>
            <person name="Stajich J.E."/>
            <person name="Spatafora J.W."/>
            <person name="Visel A."/>
            <person name="Grigoriev I.V."/>
        </authorList>
    </citation>
    <scope>NUCLEOTIDE SEQUENCE [LARGE SCALE GENOMIC DNA]</scope>
    <source>
        <strain evidence="2 3">PL171</strain>
    </source>
</reference>
<organism evidence="2 3">
    <name type="scientific">Catenaria anguillulae PL171</name>
    <dbReference type="NCBI Taxonomy" id="765915"/>
    <lineage>
        <taxon>Eukaryota</taxon>
        <taxon>Fungi</taxon>
        <taxon>Fungi incertae sedis</taxon>
        <taxon>Blastocladiomycota</taxon>
        <taxon>Blastocladiomycetes</taxon>
        <taxon>Blastocladiales</taxon>
        <taxon>Catenariaceae</taxon>
        <taxon>Catenaria</taxon>
    </lineage>
</organism>
<dbReference type="Proteomes" id="UP000193411">
    <property type="component" value="Unassembled WGS sequence"/>
</dbReference>
<evidence type="ECO:0000313" key="3">
    <source>
        <dbReference type="Proteomes" id="UP000193411"/>
    </source>
</evidence>
<keyword evidence="3" id="KW-1185">Reference proteome</keyword>
<dbReference type="EMBL" id="MCFL01000069">
    <property type="protein sequence ID" value="ORZ31039.1"/>
    <property type="molecule type" value="Genomic_DNA"/>
</dbReference>
<evidence type="ECO:0000256" key="1">
    <source>
        <dbReference type="SAM" id="SignalP"/>
    </source>
</evidence>
<comment type="caution">
    <text evidence="2">The sequence shown here is derived from an EMBL/GenBank/DDBJ whole genome shotgun (WGS) entry which is preliminary data.</text>
</comment>
<proteinExistence type="predicted"/>